<dbReference type="InterPro" id="IPR002227">
    <property type="entry name" value="Tyrosinase_Cu-bd"/>
</dbReference>
<dbReference type="Proteomes" id="UP001221413">
    <property type="component" value="Unassembled WGS sequence"/>
</dbReference>
<evidence type="ECO:0000256" key="5">
    <source>
        <dbReference type="ARBA" id="ARBA00023002"/>
    </source>
</evidence>
<accession>A0AAD6IWR0</accession>
<evidence type="ECO:0000256" key="1">
    <source>
        <dbReference type="ARBA" id="ARBA00001973"/>
    </source>
</evidence>
<organism evidence="14 15">
    <name type="scientific">Drechslerella dactyloides</name>
    <name type="common">Nematode-trapping fungus</name>
    <name type="synonym">Arthrobotrys dactyloides</name>
    <dbReference type="NCBI Taxonomy" id="74499"/>
    <lineage>
        <taxon>Eukaryota</taxon>
        <taxon>Fungi</taxon>
        <taxon>Dikarya</taxon>
        <taxon>Ascomycota</taxon>
        <taxon>Pezizomycotina</taxon>
        <taxon>Orbiliomycetes</taxon>
        <taxon>Orbiliales</taxon>
        <taxon>Orbiliaceae</taxon>
        <taxon>Drechslerella</taxon>
    </lineage>
</organism>
<evidence type="ECO:0000256" key="8">
    <source>
        <dbReference type="ARBA" id="ARBA00023101"/>
    </source>
</evidence>
<reference evidence="14" key="1">
    <citation type="submission" date="2023-01" db="EMBL/GenBank/DDBJ databases">
        <title>The chitinases involved in constricting ring structure development in the nematode-trapping fungus Drechslerella dactyloides.</title>
        <authorList>
            <person name="Wang R."/>
            <person name="Zhang L."/>
            <person name="Tang P."/>
            <person name="Li S."/>
            <person name="Liang L."/>
        </authorList>
    </citation>
    <scope>NUCLEOTIDE SEQUENCE</scope>
    <source>
        <strain evidence="14">YMF1.00031</strain>
    </source>
</reference>
<keyword evidence="5" id="KW-0560">Oxidoreductase</keyword>
<feature type="signal peptide" evidence="12">
    <location>
        <begin position="1"/>
        <end position="20"/>
    </location>
</feature>
<sequence length="736" mass="81611">MKVSTLVFVAMATIGQLTEGLPTTPELSLSPEHPKEPRFSIGVPPIPSGENPLGKRDKIGTDRYRAVGLPDPNEKYNCATRYANYRQEIRAFETNQGGRLMDLHVCAMKRIMYARPPSDPNSYWGIAGIHGRPFQAWPDPRNGASTNTNMGYCSHSSTLFPCWHRPYISYMEAVLYWNAVLCISMSKASWSLKKPYWDVANSYRHPYWDWATNNAQIPDSYTRTTYRYNQRGLYDDNNGATFENPLWRYRFPNGYYNNPAIFGGAPWTQRPTTIRDPNANAALRNNAASIRSNVYNLMTGVNSWSQFSNHVTGGNSLESIHDLIHVLVGGNDGHMTSVPYSAFDPIFWIHHCNVDRLYAIWQVNFPLTPTSMRNDFGSYGVPPGTIEGRYTPFSAIMNYYGTPHTFDTSRDTSAFCFGFPECAKWLFRNKPVRDYQRSTTGKVYNLYGPQIARAATKRRKMRRDTPTLDTSAPPVADAIDNSVVDNSHYYEWRIDVAADRTALNGSYKVLFFLGRPARDSATWITQEEYVGTYAMFTSAGMTTPEGVDPSTVNNTVTGTVPLTDDMLNASVKFKLDSLKPEDAIPFLEKTLRWRCLDKDGKAVRVKNLKNLKVTVSTNLCTLPTDDEPWVKFGEWKQLAEITRKIGTDGGPDAVGAVPIPSASGSATVAPTSTSPAEISATDAPASTEEAPAVITSSVAADIAAPVVDETTTYAPSPTAASDIFAPTSTSLPALLV</sequence>
<comment type="caution">
    <text evidence="14">The sequence shown here is derived from an EMBL/GenBank/DDBJ whole genome shotgun (WGS) entry which is preliminary data.</text>
</comment>
<evidence type="ECO:0000256" key="11">
    <source>
        <dbReference type="SAM" id="MobiDB-lite"/>
    </source>
</evidence>
<comment type="catalytic activity">
    <reaction evidence="10">
        <text>L-tyrosine + O2 = L-dopaquinone + H2O</text>
        <dbReference type="Rhea" id="RHEA:18117"/>
        <dbReference type="ChEBI" id="CHEBI:15377"/>
        <dbReference type="ChEBI" id="CHEBI:15379"/>
        <dbReference type="ChEBI" id="CHEBI:57924"/>
        <dbReference type="ChEBI" id="CHEBI:58315"/>
        <dbReference type="EC" id="1.14.18.1"/>
    </reaction>
</comment>
<feature type="region of interest" description="Disordered" evidence="11">
    <location>
        <begin position="455"/>
        <end position="474"/>
    </location>
</feature>
<dbReference type="AlphaFoldDB" id="A0AAD6IWR0"/>
<protein>
    <recommendedName>
        <fullName evidence="3">tyrosinase</fullName>
        <ecNumber evidence="3">1.14.18.1</ecNumber>
    </recommendedName>
</protein>
<comment type="similarity">
    <text evidence="2">Belongs to the tyrosinase family.</text>
</comment>
<dbReference type="Pfam" id="PF00264">
    <property type="entry name" value="Tyrosinase"/>
    <property type="match status" value="1"/>
</dbReference>
<gene>
    <name evidence="14" type="ORF">Dda_5714</name>
</gene>
<comment type="cofactor">
    <cofactor evidence="1">
        <name>Cu(2+)</name>
        <dbReference type="ChEBI" id="CHEBI:29036"/>
    </cofactor>
</comment>
<evidence type="ECO:0000256" key="9">
    <source>
        <dbReference type="ARBA" id="ARBA00048233"/>
    </source>
</evidence>
<feature type="chain" id="PRO_5041966830" description="tyrosinase" evidence="12">
    <location>
        <begin position="21"/>
        <end position="736"/>
    </location>
</feature>
<evidence type="ECO:0000256" key="7">
    <source>
        <dbReference type="ARBA" id="ARBA00023033"/>
    </source>
</evidence>
<evidence type="ECO:0000256" key="12">
    <source>
        <dbReference type="SAM" id="SignalP"/>
    </source>
</evidence>
<dbReference type="EMBL" id="JAQGDS010000006">
    <property type="protein sequence ID" value="KAJ6260068.1"/>
    <property type="molecule type" value="Genomic_DNA"/>
</dbReference>
<evidence type="ECO:0000256" key="2">
    <source>
        <dbReference type="ARBA" id="ARBA00009928"/>
    </source>
</evidence>
<evidence type="ECO:0000256" key="10">
    <source>
        <dbReference type="ARBA" id="ARBA00048881"/>
    </source>
</evidence>
<feature type="region of interest" description="Disordered" evidence="11">
    <location>
        <begin position="20"/>
        <end position="58"/>
    </location>
</feature>
<dbReference type="SUPFAM" id="SSF48056">
    <property type="entry name" value="Di-copper centre-containing domain"/>
    <property type="match status" value="1"/>
</dbReference>
<evidence type="ECO:0000256" key="3">
    <source>
        <dbReference type="ARBA" id="ARBA00011906"/>
    </source>
</evidence>
<dbReference type="PANTHER" id="PTHR11474">
    <property type="entry name" value="TYROSINASE FAMILY MEMBER"/>
    <property type="match status" value="1"/>
</dbReference>
<evidence type="ECO:0000256" key="6">
    <source>
        <dbReference type="ARBA" id="ARBA00023008"/>
    </source>
</evidence>
<dbReference type="PROSITE" id="PS00498">
    <property type="entry name" value="TYROSINASE_2"/>
    <property type="match status" value="1"/>
</dbReference>
<keyword evidence="8" id="KW-0470">Melanin biosynthesis</keyword>
<dbReference type="Gene3D" id="2.60.310.20">
    <property type="match status" value="1"/>
</dbReference>
<keyword evidence="7" id="KW-0503">Monooxygenase</keyword>
<dbReference type="GO" id="GO:0004503">
    <property type="term" value="F:tyrosinase activity"/>
    <property type="evidence" value="ECO:0007669"/>
    <property type="project" value="UniProtKB-EC"/>
</dbReference>
<feature type="region of interest" description="Disordered" evidence="11">
    <location>
        <begin position="647"/>
        <end position="687"/>
    </location>
</feature>
<dbReference type="GO" id="GO:0046872">
    <property type="term" value="F:metal ion binding"/>
    <property type="evidence" value="ECO:0007669"/>
    <property type="project" value="UniProtKB-KW"/>
</dbReference>
<dbReference type="PANTHER" id="PTHR11474:SF76">
    <property type="entry name" value="SHKT DOMAIN-CONTAINING PROTEIN"/>
    <property type="match status" value="1"/>
</dbReference>
<dbReference type="EC" id="1.14.18.1" evidence="3"/>
<feature type="domain" description="Tyrosinase copper-binding" evidence="13">
    <location>
        <begin position="344"/>
        <end position="355"/>
    </location>
</feature>
<dbReference type="InterPro" id="IPR041640">
    <property type="entry name" value="Tyrosinase_C"/>
</dbReference>
<keyword evidence="6" id="KW-0186">Copper</keyword>
<dbReference type="Gene3D" id="1.10.1280.10">
    <property type="entry name" value="Di-copper center containing domain from catechol oxidase"/>
    <property type="match status" value="1"/>
</dbReference>
<dbReference type="PRINTS" id="PR00092">
    <property type="entry name" value="TYROSINASE"/>
</dbReference>
<evidence type="ECO:0000313" key="15">
    <source>
        <dbReference type="Proteomes" id="UP001221413"/>
    </source>
</evidence>
<dbReference type="InterPro" id="IPR008922">
    <property type="entry name" value="Di-copper_centre_dom_sf"/>
</dbReference>
<feature type="compositionally biased region" description="Polar residues" evidence="11">
    <location>
        <begin position="662"/>
        <end position="676"/>
    </location>
</feature>
<proteinExistence type="inferred from homology"/>
<evidence type="ECO:0000256" key="4">
    <source>
        <dbReference type="ARBA" id="ARBA00022723"/>
    </source>
</evidence>
<comment type="catalytic activity">
    <reaction evidence="9">
        <text>2 L-dopa + O2 = 2 L-dopaquinone + 2 H2O</text>
        <dbReference type="Rhea" id="RHEA:34287"/>
        <dbReference type="ChEBI" id="CHEBI:15377"/>
        <dbReference type="ChEBI" id="CHEBI:15379"/>
        <dbReference type="ChEBI" id="CHEBI:57504"/>
        <dbReference type="ChEBI" id="CHEBI:57924"/>
        <dbReference type="EC" id="1.14.18.1"/>
    </reaction>
</comment>
<keyword evidence="15" id="KW-1185">Reference proteome</keyword>
<dbReference type="GO" id="GO:0042438">
    <property type="term" value="P:melanin biosynthetic process"/>
    <property type="evidence" value="ECO:0007669"/>
    <property type="project" value="UniProtKB-KW"/>
</dbReference>
<dbReference type="Pfam" id="PF18132">
    <property type="entry name" value="Tyrosinase_C"/>
    <property type="match status" value="1"/>
</dbReference>
<evidence type="ECO:0000313" key="14">
    <source>
        <dbReference type="EMBL" id="KAJ6260068.1"/>
    </source>
</evidence>
<keyword evidence="12" id="KW-0732">Signal</keyword>
<keyword evidence="4" id="KW-0479">Metal-binding</keyword>
<dbReference type="InterPro" id="IPR050316">
    <property type="entry name" value="Tyrosinase/Hemocyanin"/>
</dbReference>
<name>A0AAD6IWR0_DREDA</name>
<evidence type="ECO:0000259" key="13">
    <source>
        <dbReference type="PROSITE" id="PS00498"/>
    </source>
</evidence>